<accession>A0A1H5WAG5</accession>
<keyword evidence="4" id="KW-0812">Transmembrane</keyword>
<keyword evidence="4" id="KW-0472">Membrane</keyword>
<dbReference type="AlphaFoldDB" id="A0A1H5WAG5"/>
<dbReference type="RefSeq" id="WP_235003794.1">
    <property type="nucleotide sequence ID" value="NZ_FNVD01000007.1"/>
</dbReference>
<proteinExistence type="inferred from homology"/>
<evidence type="ECO:0000259" key="5">
    <source>
        <dbReference type="PROSITE" id="PS50893"/>
    </source>
</evidence>
<dbReference type="InterPro" id="IPR027417">
    <property type="entry name" value="P-loop_NTPase"/>
</dbReference>
<dbReference type="GO" id="GO:0022857">
    <property type="term" value="F:transmembrane transporter activity"/>
    <property type="evidence" value="ECO:0007669"/>
    <property type="project" value="TreeGrafter"/>
</dbReference>
<dbReference type="PANTHER" id="PTHR24220:SF689">
    <property type="entry name" value="LIPOPROTEIN-RELEASING SYSTEM ATP-BINDING PROTEIN LOLD"/>
    <property type="match status" value="1"/>
</dbReference>
<dbReference type="EMBL" id="FNVD01000007">
    <property type="protein sequence ID" value="SEF96472.1"/>
    <property type="molecule type" value="Genomic_DNA"/>
</dbReference>
<sequence length="338" mass="35813">MTAALRMGAGGHALRDGNRLFRLVWDEITPTGGQAVALTGPSGSGKTLLLELLGLMRAPAAGVAYEVVNGERHDLAALWRQGARGRALAQMRGRLFGFVPQTGGLMPFLTVAENVALPQRITGRGDPAWCAELLARLGLEPVAGLQPGALSIGQRQRVAVARALAHRPPFVIADEPTGALDPESADRVMALLLETAAAQGSGVILSSHDLDRIGRFGIARLSLAVAPGGRRRGHKPPGGAPMLIARLALRDLVRDRFFLICNVAVMVGVLVPLLVLFGVKNGVYSALIGEMLADPANLQIDTAGNATLTEADIAPLRDWPEIAFLTPKVRSQFDYMTI</sequence>
<keyword evidence="2" id="KW-0547">Nucleotide-binding</keyword>
<evidence type="ECO:0000256" key="4">
    <source>
        <dbReference type="SAM" id="Phobius"/>
    </source>
</evidence>
<organism evidence="6 7">
    <name type="scientific">Jhaorihella thermophila</name>
    <dbReference type="NCBI Taxonomy" id="488547"/>
    <lineage>
        <taxon>Bacteria</taxon>
        <taxon>Pseudomonadati</taxon>
        <taxon>Pseudomonadota</taxon>
        <taxon>Alphaproteobacteria</taxon>
        <taxon>Rhodobacterales</taxon>
        <taxon>Paracoccaceae</taxon>
        <taxon>Jhaorihella</taxon>
    </lineage>
</organism>
<feature type="domain" description="ABC transporter" evidence="5">
    <location>
        <begin position="5"/>
        <end position="252"/>
    </location>
</feature>
<evidence type="ECO:0000256" key="1">
    <source>
        <dbReference type="ARBA" id="ARBA00005417"/>
    </source>
</evidence>
<dbReference type="InterPro" id="IPR003593">
    <property type="entry name" value="AAA+_ATPase"/>
</dbReference>
<dbReference type="PROSITE" id="PS50893">
    <property type="entry name" value="ABC_TRANSPORTER_2"/>
    <property type="match status" value="1"/>
</dbReference>
<evidence type="ECO:0000313" key="6">
    <source>
        <dbReference type="EMBL" id="SEF96472.1"/>
    </source>
</evidence>
<reference evidence="6 7" key="1">
    <citation type="submission" date="2016-10" db="EMBL/GenBank/DDBJ databases">
        <authorList>
            <person name="de Groot N.N."/>
        </authorList>
    </citation>
    <scope>NUCLEOTIDE SEQUENCE [LARGE SCALE GENOMIC DNA]</scope>
    <source>
        <strain evidence="6 7">DSM 23413</strain>
    </source>
</reference>
<keyword evidence="7" id="KW-1185">Reference proteome</keyword>
<feature type="transmembrane region" description="Helical" evidence="4">
    <location>
        <begin position="257"/>
        <end position="279"/>
    </location>
</feature>
<evidence type="ECO:0000256" key="3">
    <source>
        <dbReference type="ARBA" id="ARBA00022840"/>
    </source>
</evidence>
<dbReference type="Proteomes" id="UP000236742">
    <property type="component" value="Unassembled WGS sequence"/>
</dbReference>
<dbReference type="GO" id="GO:0044874">
    <property type="term" value="P:lipoprotein localization to outer membrane"/>
    <property type="evidence" value="ECO:0007669"/>
    <property type="project" value="TreeGrafter"/>
</dbReference>
<dbReference type="GO" id="GO:0089705">
    <property type="term" value="P:protein localization to outer membrane"/>
    <property type="evidence" value="ECO:0007669"/>
    <property type="project" value="TreeGrafter"/>
</dbReference>
<dbReference type="SUPFAM" id="SSF52540">
    <property type="entry name" value="P-loop containing nucleoside triphosphate hydrolases"/>
    <property type="match status" value="1"/>
</dbReference>
<dbReference type="SMART" id="SM00382">
    <property type="entry name" value="AAA"/>
    <property type="match status" value="1"/>
</dbReference>
<dbReference type="Pfam" id="PF00005">
    <property type="entry name" value="ABC_tran"/>
    <property type="match status" value="1"/>
</dbReference>
<evidence type="ECO:0000256" key="2">
    <source>
        <dbReference type="ARBA" id="ARBA00022741"/>
    </source>
</evidence>
<keyword evidence="3" id="KW-0067">ATP-binding</keyword>
<comment type="similarity">
    <text evidence="1">Belongs to the ABC transporter superfamily.</text>
</comment>
<keyword evidence="4" id="KW-1133">Transmembrane helix</keyword>
<name>A0A1H5WAG5_9RHOB</name>
<protein>
    <submittedName>
        <fullName evidence="6">ABC-type lipoprotein export system, ATPase component</fullName>
    </submittedName>
</protein>
<dbReference type="PANTHER" id="PTHR24220">
    <property type="entry name" value="IMPORT ATP-BINDING PROTEIN"/>
    <property type="match status" value="1"/>
</dbReference>
<keyword evidence="6" id="KW-0449">Lipoprotein</keyword>
<dbReference type="Gene3D" id="3.40.50.300">
    <property type="entry name" value="P-loop containing nucleotide triphosphate hydrolases"/>
    <property type="match status" value="1"/>
</dbReference>
<dbReference type="InterPro" id="IPR015854">
    <property type="entry name" value="ABC_transpr_LolD-like"/>
</dbReference>
<evidence type="ECO:0000313" key="7">
    <source>
        <dbReference type="Proteomes" id="UP000236742"/>
    </source>
</evidence>
<dbReference type="GO" id="GO:0016887">
    <property type="term" value="F:ATP hydrolysis activity"/>
    <property type="evidence" value="ECO:0007669"/>
    <property type="project" value="InterPro"/>
</dbReference>
<dbReference type="GO" id="GO:0005524">
    <property type="term" value="F:ATP binding"/>
    <property type="evidence" value="ECO:0007669"/>
    <property type="project" value="UniProtKB-KW"/>
</dbReference>
<dbReference type="GO" id="GO:0005886">
    <property type="term" value="C:plasma membrane"/>
    <property type="evidence" value="ECO:0007669"/>
    <property type="project" value="TreeGrafter"/>
</dbReference>
<gene>
    <name evidence="6" type="ORF">SAMN05421751_107195</name>
</gene>
<dbReference type="InterPro" id="IPR003439">
    <property type="entry name" value="ABC_transporter-like_ATP-bd"/>
</dbReference>